<dbReference type="Gene3D" id="6.10.340.10">
    <property type="match status" value="1"/>
</dbReference>
<keyword evidence="5" id="KW-0597">Phosphoprotein</keyword>
<evidence type="ECO:0000256" key="3">
    <source>
        <dbReference type="ARBA" id="ARBA00022475"/>
    </source>
</evidence>
<dbReference type="GO" id="GO:0005886">
    <property type="term" value="C:plasma membrane"/>
    <property type="evidence" value="ECO:0007669"/>
    <property type="project" value="UniProtKB-SubCell"/>
</dbReference>
<dbReference type="InterPro" id="IPR003661">
    <property type="entry name" value="HisK_dim/P_dom"/>
</dbReference>
<evidence type="ECO:0000256" key="13">
    <source>
        <dbReference type="ARBA" id="ARBA00023136"/>
    </source>
</evidence>
<dbReference type="InterPro" id="IPR003594">
    <property type="entry name" value="HATPase_dom"/>
</dbReference>
<evidence type="ECO:0000256" key="1">
    <source>
        <dbReference type="ARBA" id="ARBA00000085"/>
    </source>
</evidence>
<dbReference type="EMBL" id="JADJNC010000019">
    <property type="protein sequence ID" value="MBK7423881.1"/>
    <property type="molecule type" value="Genomic_DNA"/>
</dbReference>
<evidence type="ECO:0000256" key="8">
    <source>
        <dbReference type="ARBA" id="ARBA00022741"/>
    </source>
</evidence>
<dbReference type="PROSITE" id="PS50885">
    <property type="entry name" value="HAMP"/>
    <property type="match status" value="1"/>
</dbReference>
<evidence type="ECO:0000256" key="6">
    <source>
        <dbReference type="ARBA" id="ARBA00022679"/>
    </source>
</evidence>
<dbReference type="InterPro" id="IPR004358">
    <property type="entry name" value="Sig_transdc_His_kin-like_C"/>
</dbReference>
<evidence type="ECO:0000313" key="18">
    <source>
        <dbReference type="Proteomes" id="UP000886602"/>
    </source>
</evidence>
<evidence type="ECO:0000256" key="2">
    <source>
        <dbReference type="ARBA" id="ARBA00004429"/>
    </source>
</evidence>
<dbReference type="SUPFAM" id="SSF55874">
    <property type="entry name" value="ATPase domain of HSP90 chaperone/DNA topoisomerase II/histidine kinase"/>
    <property type="match status" value="1"/>
</dbReference>
<dbReference type="Pfam" id="PF00672">
    <property type="entry name" value="HAMP"/>
    <property type="match status" value="1"/>
</dbReference>
<dbReference type="Proteomes" id="UP000886602">
    <property type="component" value="Unassembled WGS sequence"/>
</dbReference>
<dbReference type="InterPro" id="IPR036097">
    <property type="entry name" value="HisK_dim/P_sf"/>
</dbReference>
<keyword evidence="10 14" id="KW-0067">ATP-binding</keyword>
<dbReference type="InterPro" id="IPR048590">
    <property type="entry name" value="CusS-like_sensor"/>
</dbReference>
<dbReference type="PRINTS" id="PR00344">
    <property type="entry name" value="BCTRLSENSOR"/>
</dbReference>
<dbReference type="Gene3D" id="1.10.287.130">
    <property type="match status" value="1"/>
</dbReference>
<dbReference type="SUPFAM" id="SSF47384">
    <property type="entry name" value="Homodimeric domain of signal transducing histidine kinase"/>
    <property type="match status" value="1"/>
</dbReference>
<keyword evidence="3 14" id="KW-1003">Cell membrane</keyword>
<sequence>MRLKRPASITLRLTLLFSLASTVVLLLLGYLIGGAVEQHFVEQDMAVLSGKLDLTRHALEKVRSENDLISIPQQLDDSLVGHQGLALVVVAPDGQKLFATSGAEFPQALLDKPVLADSLRPVFWKTAGNIPFRGLAALANTGIKGAPPAIIAVATDISHHEHFMSSFRITLWSFVVLAALLTGFLGWVAVRRGLYPLQAMRRKAEGITAQKLDDRLDVESVPVELVDLAETLNAMLSRLEDSFRRLSDFSSDLAHELRTPVSNLLTQTQVSLSRPRTPEDYRDVLVSNVEEFERLSRMIADMLFIAKADEGQIVPSREKMDLERVAEDLIDFYRLIADEKGVSLSSSGDAQMIGDPLMIRRAISNLLSNAIRHTQSGEYVSIAIEPADTGRVKIIVTNSGETIPAAHLPRLFDRFYRVDPSRHWQGTHSGLGLAIVKSIVEAHGGEVSIISTAGKTSFIMEIPRGD</sequence>
<proteinExistence type="predicted"/>
<evidence type="ECO:0000259" key="16">
    <source>
        <dbReference type="PROSITE" id="PS50885"/>
    </source>
</evidence>
<protein>
    <recommendedName>
        <fullName evidence="14">Sensor protein</fullName>
        <ecNumber evidence="14">2.7.13.3</ecNumber>
    </recommendedName>
</protein>
<dbReference type="FunFam" id="3.30.565.10:FF:000006">
    <property type="entry name" value="Sensor histidine kinase WalK"/>
    <property type="match status" value="1"/>
</dbReference>
<dbReference type="PANTHER" id="PTHR45436">
    <property type="entry name" value="SENSOR HISTIDINE KINASE YKOH"/>
    <property type="match status" value="1"/>
</dbReference>
<feature type="domain" description="HAMP" evidence="16">
    <location>
        <begin position="191"/>
        <end position="244"/>
    </location>
</feature>
<dbReference type="EC" id="2.7.13.3" evidence="14"/>
<dbReference type="Gene3D" id="3.30.565.10">
    <property type="entry name" value="Histidine kinase-like ATPase, C-terminal domain"/>
    <property type="match status" value="1"/>
</dbReference>
<dbReference type="InterPro" id="IPR006290">
    <property type="entry name" value="CztS_silS_copS"/>
</dbReference>
<dbReference type="CDD" id="cd00075">
    <property type="entry name" value="HATPase"/>
    <property type="match status" value="1"/>
</dbReference>
<comment type="subcellular location">
    <subcellularLocation>
        <location evidence="2">Cell inner membrane</location>
        <topology evidence="2">Multi-pass membrane protein</topology>
    </subcellularLocation>
</comment>
<dbReference type="SMART" id="SM00304">
    <property type="entry name" value="HAMP"/>
    <property type="match status" value="1"/>
</dbReference>
<evidence type="ECO:0000256" key="12">
    <source>
        <dbReference type="ARBA" id="ARBA00023012"/>
    </source>
</evidence>
<evidence type="ECO:0000256" key="10">
    <source>
        <dbReference type="ARBA" id="ARBA00022840"/>
    </source>
</evidence>
<dbReference type="Pfam" id="PF21085">
    <property type="entry name" value="CusS"/>
    <property type="match status" value="1"/>
</dbReference>
<keyword evidence="4 14" id="KW-0997">Cell inner membrane</keyword>
<keyword evidence="13 14" id="KW-0472">Membrane</keyword>
<name>A0A9D7FL83_9RHOO</name>
<dbReference type="Pfam" id="PF00512">
    <property type="entry name" value="HisKA"/>
    <property type="match status" value="1"/>
</dbReference>
<dbReference type="CDD" id="cd06225">
    <property type="entry name" value="HAMP"/>
    <property type="match status" value="1"/>
</dbReference>
<dbReference type="SMART" id="SM00388">
    <property type="entry name" value="HisKA"/>
    <property type="match status" value="1"/>
</dbReference>
<dbReference type="SMART" id="SM00387">
    <property type="entry name" value="HATPase_c"/>
    <property type="match status" value="1"/>
</dbReference>
<dbReference type="PROSITE" id="PS50109">
    <property type="entry name" value="HIS_KIN"/>
    <property type="match status" value="1"/>
</dbReference>
<comment type="caution">
    <text evidence="17">The sequence shown here is derived from an EMBL/GenBank/DDBJ whole genome shotgun (WGS) entry which is preliminary data.</text>
</comment>
<keyword evidence="8 14" id="KW-0547">Nucleotide-binding</keyword>
<dbReference type="GO" id="GO:0000155">
    <property type="term" value="F:phosphorelay sensor kinase activity"/>
    <property type="evidence" value="ECO:0007669"/>
    <property type="project" value="InterPro"/>
</dbReference>
<evidence type="ECO:0000256" key="11">
    <source>
        <dbReference type="ARBA" id="ARBA00022989"/>
    </source>
</evidence>
<accession>A0A9D7FL83</accession>
<evidence type="ECO:0000256" key="4">
    <source>
        <dbReference type="ARBA" id="ARBA00022519"/>
    </source>
</evidence>
<dbReference type="AlphaFoldDB" id="A0A9D7FL83"/>
<comment type="function">
    <text evidence="14">Member of a two-component regulatory system.</text>
</comment>
<keyword evidence="9 14" id="KW-0418">Kinase</keyword>
<reference evidence="17" key="1">
    <citation type="submission" date="2020-10" db="EMBL/GenBank/DDBJ databases">
        <title>Connecting structure to function with the recovery of over 1000 high-quality activated sludge metagenome-assembled genomes encoding full-length rRNA genes using long-read sequencing.</title>
        <authorList>
            <person name="Singleton C.M."/>
            <person name="Petriglieri F."/>
            <person name="Kristensen J.M."/>
            <person name="Kirkegaard R.H."/>
            <person name="Michaelsen T.Y."/>
            <person name="Andersen M.H."/>
            <person name="Karst S.M."/>
            <person name="Dueholm M.S."/>
            <person name="Nielsen P.H."/>
            <person name="Albertsen M."/>
        </authorList>
    </citation>
    <scope>NUCLEOTIDE SEQUENCE</scope>
    <source>
        <strain evidence="17">EsbW_18-Q3-R4-48_MAXAC.044</strain>
    </source>
</reference>
<dbReference type="InterPro" id="IPR050428">
    <property type="entry name" value="TCS_sensor_his_kinase"/>
</dbReference>
<dbReference type="InterPro" id="IPR003660">
    <property type="entry name" value="HAMP_dom"/>
</dbReference>
<evidence type="ECO:0000256" key="9">
    <source>
        <dbReference type="ARBA" id="ARBA00022777"/>
    </source>
</evidence>
<dbReference type="Pfam" id="PF02518">
    <property type="entry name" value="HATPase_c"/>
    <property type="match status" value="1"/>
</dbReference>
<dbReference type="CDD" id="cd00082">
    <property type="entry name" value="HisKA"/>
    <property type="match status" value="1"/>
</dbReference>
<gene>
    <name evidence="17" type="ORF">IPJ48_12670</name>
</gene>
<dbReference type="PANTHER" id="PTHR45436:SF15">
    <property type="entry name" value="SENSOR HISTIDINE KINASE CUSS"/>
    <property type="match status" value="1"/>
</dbReference>
<organism evidence="17 18">
    <name type="scientific">Candidatus Propionivibrio dominans</name>
    <dbReference type="NCBI Taxonomy" id="2954373"/>
    <lineage>
        <taxon>Bacteria</taxon>
        <taxon>Pseudomonadati</taxon>
        <taxon>Pseudomonadota</taxon>
        <taxon>Betaproteobacteria</taxon>
        <taxon>Rhodocyclales</taxon>
        <taxon>Rhodocyclaceae</taxon>
        <taxon>Propionivibrio</taxon>
    </lineage>
</organism>
<dbReference type="InterPro" id="IPR036890">
    <property type="entry name" value="HATPase_C_sf"/>
</dbReference>
<dbReference type="NCBIfam" id="TIGR01386">
    <property type="entry name" value="cztS_silS_copS"/>
    <property type="match status" value="1"/>
</dbReference>
<feature type="transmembrane region" description="Helical" evidence="14">
    <location>
        <begin position="169"/>
        <end position="190"/>
    </location>
</feature>
<evidence type="ECO:0000313" key="17">
    <source>
        <dbReference type="EMBL" id="MBK7423881.1"/>
    </source>
</evidence>
<feature type="domain" description="Histidine kinase" evidence="15">
    <location>
        <begin position="252"/>
        <end position="466"/>
    </location>
</feature>
<comment type="catalytic activity">
    <reaction evidence="1 14">
        <text>ATP + protein L-histidine = ADP + protein N-phospho-L-histidine.</text>
        <dbReference type="EC" id="2.7.13.3"/>
    </reaction>
</comment>
<evidence type="ECO:0000256" key="7">
    <source>
        <dbReference type="ARBA" id="ARBA00022692"/>
    </source>
</evidence>
<dbReference type="InterPro" id="IPR005467">
    <property type="entry name" value="His_kinase_dom"/>
</dbReference>
<evidence type="ECO:0000256" key="5">
    <source>
        <dbReference type="ARBA" id="ARBA00022553"/>
    </source>
</evidence>
<keyword evidence="6 14" id="KW-0808">Transferase</keyword>
<keyword evidence="12 14" id="KW-0902">Two-component regulatory system</keyword>
<keyword evidence="7 14" id="KW-0812">Transmembrane</keyword>
<keyword evidence="11 14" id="KW-1133">Transmembrane helix</keyword>
<dbReference type="GO" id="GO:0005524">
    <property type="term" value="F:ATP binding"/>
    <property type="evidence" value="ECO:0007669"/>
    <property type="project" value="UniProtKB-KW"/>
</dbReference>
<evidence type="ECO:0000259" key="15">
    <source>
        <dbReference type="PROSITE" id="PS50109"/>
    </source>
</evidence>
<evidence type="ECO:0000256" key="14">
    <source>
        <dbReference type="RuleBase" id="RU364088"/>
    </source>
</evidence>